<sequence>MKYLIHTLVVVVALSLDSLKAVELPRGIPDAVDGNMLVATIADRHELKDNYPKLNRSELEEIDGYSVVQKKSISDFVLIVEAVKIIKELAVEGGPLGMCFSPRHYLSYMSEYGEVRLEVCFECSRVRIDMGGWGKTLSVNKSGARKLNEFYEKIGVVVPKMYQKN</sequence>
<organism evidence="1 2">
    <name type="scientific">Arenicella chitinivorans</name>
    <dbReference type="NCBI Taxonomy" id="1329800"/>
    <lineage>
        <taxon>Bacteria</taxon>
        <taxon>Pseudomonadati</taxon>
        <taxon>Pseudomonadota</taxon>
        <taxon>Gammaproteobacteria</taxon>
        <taxon>Arenicellales</taxon>
        <taxon>Arenicellaceae</taxon>
        <taxon>Arenicella</taxon>
    </lineage>
</organism>
<accession>A0A918RHN2</accession>
<gene>
    <name evidence="1" type="ORF">GCM10008090_01150</name>
</gene>
<protein>
    <submittedName>
        <fullName evidence="1">Uncharacterized protein</fullName>
    </submittedName>
</protein>
<dbReference type="Proteomes" id="UP000614811">
    <property type="component" value="Unassembled WGS sequence"/>
</dbReference>
<dbReference type="AlphaFoldDB" id="A0A918RHN2"/>
<reference evidence="1" key="2">
    <citation type="submission" date="2020-09" db="EMBL/GenBank/DDBJ databases">
        <authorList>
            <person name="Sun Q."/>
            <person name="Kim S."/>
        </authorList>
    </citation>
    <scope>NUCLEOTIDE SEQUENCE</scope>
    <source>
        <strain evidence="1">KCTC 12711</strain>
    </source>
</reference>
<evidence type="ECO:0000313" key="1">
    <source>
        <dbReference type="EMBL" id="GGZ96685.1"/>
    </source>
</evidence>
<comment type="caution">
    <text evidence="1">The sequence shown here is derived from an EMBL/GenBank/DDBJ whole genome shotgun (WGS) entry which is preliminary data.</text>
</comment>
<dbReference type="RefSeq" id="WP_189398065.1">
    <property type="nucleotide sequence ID" value="NZ_BMXA01000001.1"/>
</dbReference>
<name>A0A918RHN2_9GAMM</name>
<proteinExistence type="predicted"/>
<evidence type="ECO:0000313" key="2">
    <source>
        <dbReference type="Proteomes" id="UP000614811"/>
    </source>
</evidence>
<dbReference type="EMBL" id="BMXA01000001">
    <property type="protein sequence ID" value="GGZ96685.1"/>
    <property type="molecule type" value="Genomic_DNA"/>
</dbReference>
<reference evidence="1" key="1">
    <citation type="journal article" date="2014" name="Int. J. Syst. Evol. Microbiol.">
        <title>Complete genome sequence of Corynebacterium casei LMG S-19264T (=DSM 44701T), isolated from a smear-ripened cheese.</title>
        <authorList>
            <consortium name="US DOE Joint Genome Institute (JGI-PGF)"/>
            <person name="Walter F."/>
            <person name="Albersmeier A."/>
            <person name="Kalinowski J."/>
            <person name="Ruckert C."/>
        </authorList>
    </citation>
    <scope>NUCLEOTIDE SEQUENCE</scope>
    <source>
        <strain evidence="1">KCTC 12711</strain>
    </source>
</reference>
<keyword evidence="2" id="KW-1185">Reference proteome</keyword>